<feature type="non-terminal residue" evidence="2">
    <location>
        <position position="97"/>
    </location>
</feature>
<gene>
    <name evidence="2" type="ORF">OCBIM_22009993mg</name>
</gene>
<protein>
    <submittedName>
        <fullName evidence="2">Uncharacterized protein</fullName>
    </submittedName>
</protein>
<reference evidence="2" key="1">
    <citation type="submission" date="2015-07" db="EMBL/GenBank/DDBJ databases">
        <title>MeaNS - Measles Nucleotide Surveillance Program.</title>
        <authorList>
            <person name="Tran T."/>
            <person name="Druce J."/>
        </authorList>
    </citation>
    <scope>NUCLEOTIDE SEQUENCE</scope>
    <source>
        <strain evidence="2">UCB-OBI-ISO-001</strain>
        <tissue evidence="2">Gonad</tissue>
    </source>
</reference>
<proteinExistence type="predicted"/>
<accession>A0A0L8FSC2</accession>
<dbReference type="EMBL" id="KQ427201">
    <property type="protein sequence ID" value="KOF67315.1"/>
    <property type="molecule type" value="Genomic_DNA"/>
</dbReference>
<evidence type="ECO:0000256" key="1">
    <source>
        <dbReference type="SAM" id="MobiDB-lite"/>
    </source>
</evidence>
<name>A0A0L8FSC2_OCTBM</name>
<dbReference type="OrthoDB" id="10056584at2759"/>
<organism evidence="2">
    <name type="scientific">Octopus bimaculoides</name>
    <name type="common">California two-spotted octopus</name>
    <dbReference type="NCBI Taxonomy" id="37653"/>
    <lineage>
        <taxon>Eukaryota</taxon>
        <taxon>Metazoa</taxon>
        <taxon>Spiralia</taxon>
        <taxon>Lophotrochozoa</taxon>
        <taxon>Mollusca</taxon>
        <taxon>Cephalopoda</taxon>
        <taxon>Coleoidea</taxon>
        <taxon>Octopodiformes</taxon>
        <taxon>Octopoda</taxon>
        <taxon>Incirrata</taxon>
        <taxon>Octopodidae</taxon>
        <taxon>Octopus</taxon>
    </lineage>
</organism>
<feature type="region of interest" description="Disordered" evidence="1">
    <location>
        <begin position="59"/>
        <end position="97"/>
    </location>
</feature>
<sequence length="97" mass="10272">MAYDSVEGPLVSPYKGPLYVLSCTPKVFTIEMNGCTETVSVDRLKNAYFEVSTSFDDTAATPTYAPLTTPPTQAPLPLPTSMSPSSSKSASSKPCVT</sequence>
<evidence type="ECO:0000313" key="2">
    <source>
        <dbReference type="EMBL" id="KOF67315.1"/>
    </source>
</evidence>
<dbReference type="AlphaFoldDB" id="A0A0L8FSC2"/>
<feature type="compositionally biased region" description="Pro residues" evidence="1">
    <location>
        <begin position="68"/>
        <end position="78"/>
    </location>
</feature>
<feature type="compositionally biased region" description="Low complexity" evidence="1">
    <location>
        <begin position="79"/>
        <end position="97"/>
    </location>
</feature>